<evidence type="ECO:0000256" key="4">
    <source>
        <dbReference type="ARBA" id="ARBA00021697"/>
    </source>
</evidence>
<evidence type="ECO:0000256" key="3">
    <source>
        <dbReference type="ARBA" id="ARBA00013085"/>
    </source>
</evidence>
<dbReference type="NCBIfam" id="TIGR01490">
    <property type="entry name" value="HAD-SF-IB-hyp1"/>
    <property type="match status" value="1"/>
</dbReference>
<dbReference type="KEGG" id="ttc:FOKN1_2770"/>
<dbReference type="InterPro" id="IPR036412">
    <property type="entry name" value="HAD-like_sf"/>
</dbReference>
<comment type="function">
    <text evidence="10">Catalyzes the dephosphorylation of histidinol-phosphate to histidinol, the direct precursor of histidine.</text>
</comment>
<dbReference type="AlphaFoldDB" id="A0A1Z4VU14"/>
<keyword evidence="5" id="KW-0479">Metal-binding</keyword>
<dbReference type="PANTHER" id="PTHR43344">
    <property type="entry name" value="PHOSPHOSERINE PHOSPHATASE"/>
    <property type="match status" value="1"/>
</dbReference>
<evidence type="ECO:0000256" key="8">
    <source>
        <dbReference type="ARBA" id="ARBA00033209"/>
    </source>
</evidence>
<reference evidence="11 12" key="1">
    <citation type="submission" date="2017-05" db="EMBL/GenBank/DDBJ databases">
        <title>Thiocyanate degradation by Thiohalobacter thiocyanaticus FOKN1.</title>
        <authorList>
            <person name="Oshiki M."/>
            <person name="Fukushima T."/>
            <person name="Kawano S."/>
            <person name="Nakagawa J."/>
        </authorList>
    </citation>
    <scope>NUCLEOTIDE SEQUENCE [LARGE SCALE GENOMIC DNA]</scope>
    <source>
        <strain evidence="11 12">FOKN1</strain>
    </source>
</reference>
<gene>
    <name evidence="11" type="ORF">FOKN1_2770</name>
</gene>
<dbReference type="NCBIfam" id="TIGR01488">
    <property type="entry name" value="HAD-SF-IB"/>
    <property type="match status" value="1"/>
</dbReference>
<dbReference type="FunFam" id="3.40.50.1000:FF:000025">
    <property type="entry name" value="HAD hydrolase, family IB"/>
    <property type="match status" value="1"/>
</dbReference>
<evidence type="ECO:0000256" key="2">
    <source>
        <dbReference type="ARBA" id="ARBA00009184"/>
    </source>
</evidence>
<dbReference type="Gene3D" id="3.40.50.1000">
    <property type="entry name" value="HAD superfamily/HAD-like"/>
    <property type="match status" value="1"/>
</dbReference>
<evidence type="ECO:0000256" key="7">
    <source>
        <dbReference type="ARBA" id="ARBA00022842"/>
    </source>
</evidence>
<comment type="pathway">
    <text evidence="1">Amino-acid biosynthesis; L-histidine biosynthesis; L-histidine from 5-phospho-alpha-D-ribose 1-diphosphate: step 8/9.</text>
</comment>
<dbReference type="PANTHER" id="PTHR43344:SF13">
    <property type="entry name" value="PHOSPHATASE RV3661-RELATED"/>
    <property type="match status" value="1"/>
</dbReference>
<evidence type="ECO:0000256" key="1">
    <source>
        <dbReference type="ARBA" id="ARBA00004970"/>
    </source>
</evidence>
<dbReference type="EMBL" id="AP018052">
    <property type="protein sequence ID" value="BAZ95130.1"/>
    <property type="molecule type" value="Genomic_DNA"/>
</dbReference>
<dbReference type="SUPFAM" id="SSF56784">
    <property type="entry name" value="HAD-like"/>
    <property type="match status" value="1"/>
</dbReference>
<dbReference type="InterPro" id="IPR023214">
    <property type="entry name" value="HAD_sf"/>
</dbReference>
<dbReference type="InterPro" id="IPR006385">
    <property type="entry name" value="HAD_hydro_SerB1"/>
</dbReference>
<evidence type="ECO:0000256" key="9">
    <source>
        <dbReference type="ARBA" id="ARBA00052092"/>
    </source>
</evidence>
<dbReference type="Pfam" id="PF12710">
    <property type="entry name" value="HAD"/>
    <property type="match status" value="1"/>
</dbReference>
<evidence type="ECO:0000256" key="6">
    <source>
        <dbReference type="ARBA" id="ARBA00022801"/>
    </source>
</evidence>
<proteinExistence type="inferred from homology"/>
<evidence type="ECO:0000256" key="5">
    <source>
        <dbReference type="ARBA" id="ARBA00022723"/>
    </source>
</evidence>
<dbReference type="CDD" id="cd02612">
    <property type="entry name" value="HAD_PGPPase"/>
    <property type="match status" value="1"/>
</dbReference>
<accession>A0A1Z4VU14</accession>
<dbReference type="Gene3D" id="1.20.1440.100">
    <property type="entry name" value="SG protein - dephosphorylation function"/>
    <property type="match status" value="1"/>
</dbReference>
<keyword evidence="7" id="KW-0460">Magnesium</keyword>
<comment type="similarity">
    <text evidence="2">Belongs to the HAD-like hydrolase superfamily. SerB family.</text>
</comment>
<sequence>MALALFDLDNTLLGGDSDYLWGRFLVENGIVDADLYEQENHRFYQQYQAGTLDIQAFLAFSLRPLAEHPPAQLHRWREAFVRELIEPIMLPAARDLLERHRSAGDTLVIITATNRFITAPIAERFGVEHLLATEVEQHDGVYTGRSFDIPCFQAGKVKRLEQWLQANGADLDRSWFYSDSHNDLPLLERVTHPVAVDPDDTLRHTALARGWPVISLRE</sequence>
<dbReference type="RefSeq" id="WP_096367148.1">
    <property type="nucleotide sequence ID" value="NZ_AP018052.1"/>
</dbReference>
<protein>
    <recommendedName>
        <fullName evidence="4">Histidinol-phosphatase</fullName>
        <ecNumber evidence="3">3.1.3.15</ecNumber>
    </recommendedName>
    <alternativeName>
        <fullName evidence="8">Histidinol-phosphate phosphatase</fullName>
    </alternativeName>
</protein>
<comment type="catalytic activity">
    <reaction evidence="9">
        <text>L-histidinol phosphate + H2O = L-histidinol + phosphate</text>
        <dbReference type="Rhea" id="RHEA:14465"/>
        <dbReference type="ChEBI" id="CHEBI:15377"/>
        <dbReference type="ChEBI" id="CHEBI:43474"/>
        <dbReference type="ChEBI" id="CHEBI:57699"/>
        <dbReference type="ChEBI" id="CHEBI:57980"/>
        <dbReference type="EC" id="3.1.3.15"/>
    </reaction>
    <physiologicalReaction direction="left-to-right" evidence="9">
        <dbReference type="Rhea" id="RHEA:14466"/>
    </physiologicalReaction>
</comment>
<dbReference type="GO" id="GO:0046872">
    <property type="term" value="F:metal ion binding"/>
    <property type="evidence" value="ECO:0007669"/>
    <property type="project" value="UniProtKB-KW"/>
</dbReference>
<keyword evidence="12" id="KW-1185">Reference proteome</keyword>
<dbReference type="GO" id="GO:0004401">
    <property type="term" value="F:histidinol-phosphatase activity"/>
    <property type="evidence" value="ECO:0007669"/>
    <property type="project" value="UniProtKB-EC"/>
</dbReference>
<evidence type="ECO:0000313" key="11">
    <source>
        <dbReference type="EMBL" id="BAZ95130.1"/>
    </source>
</evidence>
<organism evidence="11 12">
    <name type="scientific">Thiohalobacter thiocyanaticus</name>
    <dbReference type="NCBI Taxonomy" id="585455"/>
    <lineage>
        <taxon>Bacteria</taxon>
        <taxon>Pseudomonadati</taxon>
        <taxon>Pseudomonadota</taxon>
        <taxon>Gammaproteobacteria</taxon>
        <taxon>Thiohalobacterales</taxon>
        <taxon>Thiohalobacteraceae</taxon>
        <taxon>Thiohalobacter</taxon>
    </lineage>
</organism>
<dbReference type="InterPro" id="IPR050582">
    <property type="entry name" value="HAD-like_SerB"/>
</dbReference>
<dbReference type="EC" id="3.1.3.15" evidence="3"/>
<keyword evidence="6" id="KW-0378">Hydrolase</keyword>
<evidence type="ECO:0000256" key="10">
    <source>
        <dbReference type="ARBA" id="ARBA00053547"/>
    </source>
</evidence>
<evidence type="ECO:0000313" key="12">
    <source>
        <dbReference type="Proteomes" id="UP000218765"/>
    </source>
</evidence>
<dbReference type="OrthoDB" id="9784466at2"/>
<name>A0A1Z4VU14_9GAMM</name>
<dbReference type="Proteomes" id="UP000218765">
    <property type="component" value="Chromosome"/>
</dbReference>